<accession>A0AAD7CSW0</accession>
<sequence>DEDSSRVTDCHPTAATVIRMNENLHAKWKRSFGLVDLDGDIQMGGAESPNGFAPFSSELDWRIAEWVIKDDPGHKAFDRLLDIPGV</sequence>
<name>A0AAD7CSW0_MYCRO</name>
<feature type="non-terminal residue" evidence="1">
    <location>
        <position position="1"/>
    </location>
</feature>
<evidence type="ECO:0000313" key="1">
    <source>
        <dbReference type="EMBL" id="KAJ7661850.1"/>
    </source>
</evidence>
<dbReference type="AlphaFoldDB" id="A0AAD7CSW0"/>
<comment type="caution">
    <text evidence="1">The sequence shown here is derived from an EMBL/GenBank/DDBJ whole genome shotgun (WGS) entry which is preliminary data.</text>
</comment>
<feature type="non-terminal residue" evidence="1">
    <location>
        <position position="86"/>
    </location>
</feature>
<dbReference type="EMBL" id="JARKIE010000245">
    <property type="protein sequence ID" value="KAJ7661850.1"/>
    <property type="molecule type" value="Genomic_DNA"/>
</dbReference>
<keyword evidence="2" id="KW-1185">Reference proteome</keyword>
<gene>
    <name evidence="1" type="ORF">B0H17DRAFT_849402</name>
</gene>
<protein>
    <submittedName>
        <fullName evidence="1">Uncharacterized protein</fullName>
    </submittedName>
</protein>
<dbReference type="Proteomes" id="UP001221757">
    <property type="component" value="Unassembled WGS sequence"/>
</dbReference>
<organism evidence="1 2">
    <name type="scientific">Mycena rosella</name>
    <name type="common">Pink bonnet</name>
    <name type="synonym">Agaricus rosellus</name>
    <dbReference type="NCBI Taxonomy" id="1033263"/>
    <lineage>
        <taxon>Eukaryota</taxon>
        <taxon>Fungi</taxon>
        <taxon>Dikarya</taxon>
        <taxon>Basidiomycota</taxon>
        <taxon>Agaricomycotina</taxon>
        <taxon>Agaricomycetes</taxon>
        <taxon>Agaricomycetidae</taxon>
        <taxon>Agaricales</taxon>
        <taxon>Marasmiineae</taxon>
        <taxon>Mycenaceae</taxon>
        <taxon>Mycena</taxon>
    </lineage>
</organism>
<proteinExistence type="predicted"/>
<reference evidence="1" key="1">
    <citation type="submission" date="2023-03" db="EMBL/GenBank/DDBJ databases">
        <title>Massive genome expansion in bonnet fungi (Mycena s.s.) driven by repeated elements and novel gene families across ecological guilds.</title>
        <authorList>
            <consortium name="Lawrence Berkeley National Laboratory"/>
            <person name="Harder C.B."/>
            <person name="Miyauchi S."/>
            <person name="Viragh M."/>
            <person name="Kuo A."/>
            <person name="Thoen E."/>
            <person name="Andreopoulos B."/>
            <person name="Lu D."/>
            <person name="Skrede I."/>
            <person name="Drula E."/>
            <person name="Henrissat B."/>
            <person name="Morin E."/>
            <person name="Kohler A."/>
            <person name="Barry K."/>
            <person name="LaButti K."/>
            <person name="Morin E."/>
            <person name="Salamov A."/>
            <person name="Lipzen A."/>
            <person name="Mereny Z."/>
            <person name="Hegedus B."/>
            <person name="Baldrian P."/>
            <person name="Stursova M."/>
            <person name="Weitz H."/>
            <person name="Taylor A."/>
            <person name="Grigoriev I.V."/>
            <person name="Nagy L.G."/>
            <person name="Martin F."/>
            <person name="Kauserud H."/>
        </authorList>
    </citation>
    <scope>NUCLEOTIDE SEQUENCE</scope>
    <source>
        <strain evidence="1">CBHHK067</strain>
    </source>
</reference>
<evidence type="ECO:0000313" key="2">
    <source>
        <dbReference type="Proteomes" id="UP001221757"/>
    </source>
</evidence>